<dbReference type="SUPFAM" id="SSF53807">
    <property type="entry name" value="Helical backbone' metal receptor"/>
    <property type="match status" value="1"/>
</dbReference>
<dbReference type="GO" id="GO:0071281">
    <property type="term" value="P:cellular response to iron ion"/>
    <property type="evidence" value="ECO:0007669"/>
    <property type="project" value="TreeGrafter"/>
</dbReference>
<dbReference type="STRING" id="1048983.EL17_15215"/>
<organism evidence="3 4">
    <name type="scientific">Anditalea andensis</name>
    <dbReference type="NCBI Taxonomy" id="1048983"/>
    <lineage>
        <taxon>Bacteria</taxon>
        <taxon>Pseudomonadati</taxon>
        <taxon>Bacteroidota</taxon>
        <taxon>Cytophagia</taxon>
        <taxon>Cytophagales</taxon>
        <taxon>Cytophagaceae</taxon>
        <taxon>Anditalea</taxon>
    </lineage>
</organism>
<evidence type="ECO:0000313" key="3">
    <source>
        <dbReference type="EMBL" id="KEO72966.1"/>
    </source>
</evidence>
<dbReference type="Gene3D" id="3.40.50.1980">
    <property type="entry name" value="Nitrogenase molybdenum iron protein domain"/>
    <property type="match status" value="2"/>
</dbReference>
<dbReference type="PANTHER" id="PTHR30535:SF34">
    <property type="entry name" value="MOLYBDATE-BINDING PROTEIN MOLA"/>
    <property type="match status" value="1"/>
</dbReference>
<comment type="caution">
    <text evidence="3">The sequence shown here is derived from an EMBL/GenBank/DDBJ whole genome shotgun (WGS) entry which is preliminary data.</text>
</comment>
<keyword evidence="4" id="KW-1185">Reference proteome</keyword>
<dbReference type="AlphaFoldDB" id="A0A074KSM2"/>
<reference evidence="3 4" key="1">
    <citation type="submission" date="2014-04" db="EMBL/GenBank/DDBJ databases">
        <title>Characterization and application of a salt tolerant electro-active bacterium.</title>
        <authorList>
            <person name="Yang L."/>
            <person name="Wei S."/>
            <person name="Tay Q.X.M."/>
        </authorList>
    </citation>
    <scope>NUCLEOTIDE SEQUENCE [LARGE SCALE GENOMIC DNA]</scope>
    <source>
        <strain evidence="3 4">LY1</strain>
    </source>
</reference>
<dbReference type="InterPro" id="IPR050902">
    <property type="entry name" value="ABC_Transporter_SBP"/>
</dbReference>
<dbReference type="EMBL" id="JMIH01000023">
    <property type="protein sequence ID" value="KEO72966.1"/>
    <property type="molecule type" value="Genomic_DNA"/>
</dbReference>
<feature type="domain" description="Fe/B12 periplasmic-binding" evidence="2">
    <location>
        <begin position="89"/>
        <end position="362"/>
    </location>
</feature>
<feature type="region of interest" description="Disordered" evidence="1">
    <location>
        <begin position="1"/>
        <end position="23"/>
    </location>
</feature>
<gene>
    <name evidence="3" type="ORF">EL17_15215</name>
</gene>
<sequence length="375" mass="42024">MLFANSCKQASNEISQNTSSESQDLFPEKAEVKHAIGYTLTYHGNYKVVNILNHFENRTDTLQYILVQRGTPPPSKYPDAQIIEIPVRDLVGMSSMHVGIIDFVESTDVLVGLGSLKYVSSPRVIKNIEAGNIKEVGSGGQMNDELLITMQPDLVMAVGSPDATFSRYRTLIAAGVPVLLNTEWLETTPLGRAEWVKLMAALLNKEGLVNEKFAYIEQEYHRLVALTENASSKPNIITGMPYKGTWAVPDGDSYMAHFLKDAATTYHWSDVSVKGSLQLDFESVAPVALQADFWLNVGYVDSKEDIRAKDIRYTDFRPFKENAIYNNNKQVNDRGANDYWESGAVNPHIILADIIKILHPDLLPSHEMVYYKQLF</sequence>
<dbReference type="Proteomes" id="UP000027821">
    <property type="component" value="Unassembled WGS sequence"/>
</dbReference>
<dbReference type="InterPro" id="IPR002491">
    <property type="entry name" value="ABC_transptr_periplasmic_BD"/>
</dbReference>
<evidence type="ECO:0000256" key="1">
    <source>
        <dbReference type="SAM" id="MobiDB-lite"/>
    </source>
</evidence>
<dbReference type="Pfam" id="PF01497">
    <property type="entry name" value="Peripla_BP_2"/>
    <property type="match status" value="1"/>
</dbReference>
<accession>A0A074KSM2</accession>
<dbReference type="PROSITE" id="PS50983">
    <property type="entry name" value="FE_B12_PBP"/>
    <property type="match status" value="1"/>
</dbReference>
<dbReference type="PANTHER" id="PTHR30535">
    <property type="entry name" value="VITAMIN B12-BINDING PROTEIN"/>
    <property type="match status" value="1"/>
</dbReference>
<dbReference type="eggNOG" id="COG0614">
    <property type="taxonomic scope" value="Bacteria"/>
</dbReference>
<name>A0A074KSM2_9BACT</name>
<evidence type="ECO:0000313" key="4">
    <source>
        <dbReference type="Proteomes" id="UP000027821"/>
    </source>
</evidence>
<protein>
    <submittedName>
        <fullName evidence="3">ABC transporter substrate-binding protein</fullName>
    </submittedName>
</protein>
<evidence type="ECO:0000259" key="2">
    <source>
        <dbReference type="PROSITE" id="PS50983"/>
    </source>
</evidence>
<proteinExistence type="predicted"/>